<dbReference type="Gene3D" id="1.25.40.20">
    <property type="entry name" value="Ankyrin repeat-containing domain"/>
    <property type="match status" value="1"/>
</dbReference>
<dbReference type="Pfam" id="PF12796">
    <property type="entry name" value="Ank_2"/>
    <property type="match status" value="1"/>
</dbReference>
<organism evidence="2 3">
    <name type="scientific">Pelagomonas calceolata</name>
    <dbReference type="NCBI Taxonomy" id="35677"/>
    <lineage>
        <taxon>Eukaryota</taxon>
        <taxon>Sar</taxon>
        <taxon>Stramenopiles</taxon>
        <taxon>Ochrophyta</taxon>
        <taxon>Pelagophyceae</taxon>
        <taxon>Pelagomonadales</taxon>
        <taxon>Pelagomonadaceae</taxon>
        <taxon>Pelagomonas</taxon>
    </lineage>
</organism>
<evidence type="ECO:0000256" key="1">
    <source>
        <dbReference type="PROSITE-ProRule" id="PRU00023"/>
    </source>
</evidence>
<keyword evidence="3" id="KW-1185">Reference proteome</keyword>
<evidence type="ECO:0000313" key="2">
    <source>
        <dbReference type="EMBL" id="CAH0366992.1"/>
    </source>
</evidence>
<reference evidence="2" key="1">
    <citation type="submission" date="2021-11" db="EMBL/GenBank/DDBJ databases">
        <authorList>
            <consortium name="Genoscope - CEA"/>
            <person name="William W."/>
        </authorList>
    </citation>
    <scope>NUCLEOTIDE SEQUENCE</scope>
</reference>
<dbReference type="InterPro" id="IPR002110">
    <property type="entry name" value="Ankyrin_rpt"/>
</dbReference>
<evidence type="ECO:0000313" key="3">
    <source>
        <dbReference type="Proteomes" id="UP000789595"/>
    </source>
</evidence>
<dbReference type="SMART" id="SM00248">
    <property type="entry name" value="ANK"/>
    <property type="match status" value="1"/>
</dbReference>
<dbReference type="AlphaFoldDB" id="A0A8J2SI40"/>
<keyword evidence="1" id="KW-0040">ANK repeat</keyword>
<accession>A0A8J2SI40</accession>
<gene>
    <name evidence="2" type="ORF">PECAL_1P35090</name>
</gene>
<feature type="repeat" description="ANK" evidence="1">
    <location>
        <begin position="95"/>
        <end position="127"/>
    </location>
</feature>
<dbReference type="InterPro" id="IPR036770">
    <property type="entry name" value="Ankyrin_rpt-contain_sf"/>
</dbReference>
<comment type="caution">
    <text evidence="2">The sequence shown here is derived from an EMBL/GenBank/DDBJ whole genome shotgun (WGS) entry which is preliminary data.</text>
</comment>
<dbReference type="EMBL" id="CAKKNE010000001">
    <property type="protein sequence ID" value="CAH0366992.1"/>
    <property type="molecule type" value="Genomic_DNA"/>
</dbReference>
<dbReference type="OrthoDB" id="10057496at2759"/>
<proteinExistence type="predicted"/>
<sequence>MASTITYEVRVLRHVLESCDWLASRGRDGLAKLKEMARETKWHDGDARHERVALPENWSRAIPLHGAVMNGHYQSTLPYLVETLGAPVGGVCPRDGNTPCHTAVVWGHLHVVAYLLARGARHDAKNDHGFDLAALARRRQERLERGSDIDRAYYTRNGVPLQALIEEGARLTRLLEGVARAGGWDAWARPRATRSKVVAVAAPWLRANGLRRDLAALRANCKGMEKLEVVPEKPRRRRRERRDKVDKRMALAGPAAVAAARAAVAAADPSLPDALFKADLGGEQFARALRWLGAATVDDARDLDRTEVARVDGLTSAERRKLWLFVAGAISKRDDAVAAAERAALEDAAEPPPPVRVDAKVALALLEAMPEGPVSVIARFAYAARVPVIDTRPVTDDAVLAAVRIMKM</sequence>
<dbReference type="Proteomes" id="UP000789595">
    <property type="component" value="Unassembled WGS sequence"/>
</dbReference>
<dbReference type="PROSITE" id="PS50297">
    <property type="entry name" value="ANK_REP_REGION"/>
    <property type="match status" value="1"/>
</dbReference>
<protein>
    <submittedName>
        <fullName evidence="2">Uncharacterized protein</fullName>
    </submittedName>
</protein>
<name>A0A8J2SI40_9STRA</name>
<dbReference type="PROSITE" id="PS50088">
    <property type="entry name" value="ANK_REPEAT"/>
    <property type="match status" value="1"/>
</dbReference>
<dbReference type="SUPFAM" id="SSF48403">
    <property type="entry name" value="Ankyrin repeat"/>
    <property type="match status" value="1"/>
</dbReference>